<dbReference type="EMBL" id="JAEAOA010000142">
    <property type="protein sequence ID" value="KAK3580378.1"/>
    <property type="molecule type" value="Genomic_DNA"/>
</dbReference>
<evidence type="ECO:0000313" key="1">
    <source>
        <dbReference type="EMBL" id="KAK3580378.1"/>
    </source>
</evidence>
<proteinExistence type="predicted"/>
<name>A0AAE0VJ93_9BIVA</name>
<dbReference type="Proteomes" id="UP001195483">
    <property type="component" value="Unassembled WGS sequence"/>
</dbReference>
<reference evidence="1" key="1">
    <citation type="journal article" date="2021" name="Genome Biol. Evol.">
        <title>A High-Quality Reference Genome for a Parasitic Bivalve with Doubly Uniparental Inheritance (Bivalvia: Unionida).</title>
        <authorList>
            <person name="Smith C.H."/>
        </authorList>
    </citation>
    <scope>NUCLEOTIDE SEQUENCE</scope>
    <source>
        <strain evidence="1">CHS0354</strain>
    </source>
</reference>
<gene>
    <name evidence="1" type="ORF">CHS0354_001493</name>
</gene>
<sequence length="69" mass="7419">MGINSLNIGTLTGGQGGRHKAVATGAIGLEAQKSWAPVVFRRQTPFWPLSSPRKTFTFSTPLMVYATPN</sequence>
<keyword evidence="2" id="KW-1185">Reference proteome</keyword>
<dbReference type="AlphaFoldDB" id="A0AAE0VJ93"/>
<organism evidence="1 2">
    <name type="scientific">Potamilus streckersoni</name>
    <dbReference type="NCBI Taxonomy" id="2493646"/>
    <lineage>
        <taxon>Eukaryota</taxon>
        <taxon>Metazoa</taxon>
        <taxon>Spiralia</taxon>
        <taxon>Lophotrochozoa</taxon>
        <taxon>Mollusca</taxon>
        <taxon>Bivalvia</taxon>
        <taxon>Autobranchia</taxon>
        <taxon>Heteroconchia</taxon>
        <taxon>Palaeoheterodonta</taxon>
        <taxon>Unionida</taxon>
        <taxon>Unionoidea</taxon>
        <taxon>Unionidae</taxon>
        <taxon>Ambleminae</taxon>
        <taxon>Lampsilini</taxon>
        <taxon>Potamilus</taxon>
    </lineage>
</organism>
<reference evidence="1" key="3">
    <citation type="submission" date="2023-05" db="EMBL/GenBank/DDBJ databases">
        <authorList>
            <person name="Smith C.H."/>
        </authorList>
    </citation>
    <scope>NUCLEOTIDE SEQUENCE</scope>
    <source>
        <strain evidence="1">CHS0354</strain>
        <tissue evidence="1">Mantle</tissue>
    </source>
</reference>
<evidence type="ECO:0000313" key="2">
    <source>
        <dbReference type="Proteomes" id="UP001195483"/>
    </source>
</evidence>
<accession>A0AAE0VJ93</accession>
<comment type="caution">
    <text evidence="1">The sequence shown here is derived from an EMBL/GenBank/DDBJ whole genome shotgun (WGS) entry which is preliminary data.</text>
</comment>
<reference evidence="1" key="2">
    <citation type="journal article" date="2021" name="Genome Biol. Evol.">
        <title>Developing a high-quality reference genome for a parasitic bivalve with doubly uniparental inheritance (Bivalvia: Unionida).</title>
        <authorList>
            <person name="Smith C.H."/>
        </authorList>
    </citation>
    <scope>NUCLEOTIDE SEQUENCE</scope>
    <source>
        <strain evidence="1">CHS0354</strain>
        <tissue evidence="1">Mantle</tissue>
    </source>
</reference>
<protein>
    <submittedName>
        <fullName evidence="1">Uncharacterized protein</fullName>
    </submittedName>
</protein>